<proteinExistence type="predicted"/>
<dbReference type="GO" id="GO:0005737">
    <property type="term" value="C:cytoplasm"/>
    <property type="evidence" value="ECO:0007669"/>
    <property type="project" value="UniProtKB-SubCell"/>
</dbReference>
<evidence type="ECO:0000256" key="3">
    <source>
        <dbReference type="SAM" id="MobiDB-lite"/>
    </source>
</evidence>
<dbReference type="Pfam" id="PF15780">
    <property type="entry name" value="ASH"/>
    <property type="match status" value="1"/>
</dbReference>
<evidence type="ECO:0000313" key="7">
    <source>
        <dbReference type="Proteomes" id="UP001069090"/>
    </source>
</evidence>
<dbReference type="Proteomes" id="UP001069090">
    <property type="component" value="Unassembled WGS sequence"/>
</dbReference>
<dbReference type="NCBIfam" id="NF012200">
    <property type="entry name" value="choice_anch_D"/>
    <property type="match status" value="1"/>
</dbReference>
<dbReference type="AlphaFoldDB" id="A0A9J6RKE2"/>
<evidence type="ECO:0000313" key="6">
    <source>
        <dbReference type="EMBL" id="MCZ0864696.1"/>
    </source>
</evidence>
<evidence type="ECO:0000256" key="1">
    <source>
        <dbReference type="ARBA" id="ARBA00004496"/>
    </source>
</evidence>
<gene>
    <name evidence="6" type="ORF">O0V09_05760</name>
</gene>
<dbReference type="EMBL" id="JAPTGG010000003">
    <property type="protein sequence ID" value="MCZ0864696.1"/>
    <property type="molecule type" value="Genomic_DNA"/>
</dbReference>
<feature type="chain" id="PRO_5039924839" evidence="4">
    <location>
        <begin position="23"/>
        <end position="839"/>
    </location>
</feature>
<comment type="subcellular location">
    <subcellularLocation>
        <location evidence="1">Cytoplasm</location>
    </subcellularLocation>
</comment>
<dbReference type="Gene3D" id="3.40.710.10">
    <property type="entry name" value="DD-peptidase/beta-lactamase superfamily"/>
    <property type="match status" value="1"/>
</dbReference>
<feature type="region of interest" description="Disordered" evidence="3">
    <location>
        <begin position="249"/>
        <end position="269"/>
    </location>
</feature>
<evidence type="ECO:0000256" key="2">
    <source>
        <dbReference type="ARBA" id="ARBA00022490"/>
    </source>
</evidence>
<dbReference type="InterPro" id="IPR012338">
    <property type="entry name" value="Beta-lactam/transpept-like"/>
</dbReference>
<dbReference type="InterPro" id="IPR013783">
    <property type="entry name" value="Ig-like_fold"/>
</dbReference>
<dbReference type="RefSeq" id="WP_258330846.1">
    <property type="nucleotide sequence ID" value="NZ_JAPTGG010000003.1"/>
</dbReference>
<keyword evidence="4" id="KW-0732">Signal</keyword>
<dbReference type="Gene3D" id="2.60.40.10">
    <property type="entry name" value="Immunoglobulins"/>
    <property type="match status" value="1"/>
</dbReference>
<sequence length="839" mass="89000">MNTTLFNSCLLLASCTILPVSADIHEDFEDGDFNGWQTTGTVAINSTKAIGNYSMRLKGGASAERSFAADGDVSVALAATSLETGDYCDVYVSEDGQNWGSSLINLNKNQDNGVFTSATTTTSGGTTYIRYVQTGSAADYCYADGISIVGAGVPAPSVAVNGSGAFGTVLVGNSASTVITVANNGNADLNVTSITGAVNPFSLANDNCSNSTVAAGSDCSVELVFAPTAAGSYSATLSIANNDAEQTLALSGTGSNEPPPPSGNLAVFSGDGNVARSQLSLNQLQGSSLAMMDFSHYSHGVPEINSENSSAKQPSNTFQGRLVLNVGNSTLMNFNETTSGRAQAGNYNNPAMLPAFDFEFVQVGSHIIPKNRGLVVSGNIGAPDYADWNYILEPGRVWDENNDAGYSRVAIPFALQENQANCTHNGILSFAFKDDGSITNVAVQVGGETCLYFQYDMWKLVPAQYIPAAVSGAANLIADYESEVLNRLPLKPIAELANDYPSANINVANIGSEQSSAPTTHGVLYNGVHYAAPCSTRHGDYPYCSVMSLPSYSTAKTAVANFAFALLVEQNSAAKNMMVASHVSECQDSINGTASIWSDVTVENALDMATGNYRLASYEGDEGSTATVNEFFLTFTHDEKIQHACERYIRKATPNTHFSYHSSDTYIAGVAMDNYYSGDLFTKLVDEVYKPLTLSPVTYTTVRTEDASADPYWSHGMTWHADDMVKLGQLINDRGVINGQQVLNGAIMDDMLLKGGDLGLETYGSESRYLNGVWTYDMGQRSNALCPAGSWVSYMSGYGGIGIVMFPNNAVYYYVSDSGSFAFGGAEAELHKISNICGS</sequence>
<protein>
    <submittedName>
        <fullName evidence="6">Choice-of-anchor D domain-containing protein</fullName>
    </submittedName>
</protein>
<feature type="signal peptide" evidence="4">
    <location>
        <begin position="1"/>
        <end position="22"/>
    </location>
</feature>
<organism evidence="6 7">
    <name type="scientific">Dasania phycosphaerae</name>
    <dbReference type="NCBI Taxonomy" id="2950436"/>
    <lineage>
        <taxon>Bacteria</taxon>
        <taxon>Pseudomonadati</taxon>
        <taxon>Pseudomonadota</taxon>
        <taxon>Gammaproteobacteria</taxon>
        <taxon>Cellvibrionales</taxon>
        <taxon>Spongiibacteraceae</taxon>
        <taxon>Dasania</taxon>
    </lineage>
</organism>
<accession>A0A9J6RKE2</accession>
<feature type="domain" description="Abnormal spindle-like microcephaly-associated protein ASH" evidence="5">
    <location>
        <begin position="162"/>
        <end position="244"/>
    </location>
</feature>
<name>A0A9J6RKE2_9GAMM</name>
<keyword evidence="2" id="KW-0963">Cytoplasm</keyword>
<reference evidence="6 7" key="1">
    <citation type="submission" date="2022-12" db="EMBL/GenBank/DDBJ databases">
        <title>Dasania phycosphaerae sp. nov., isolated from particulate material of the south coast of Korea.</title>
        <authorList>
            <person name="Jiang Y."/>
        </authorList>
    </citation>
    <scope>NUCLEOTIDE SEQUENCE [LARGE SCALE GENOMIC DNA]</scope>
    <source>
        <strain evidence="6 7">GY-19</strain>
    </source>
</reference>
<keyword evidence="7" id="KW-1185">Reference proteome</keyword>
<dbReference type="InterPro" id="IPR031549">
    <property type="entry name" value="ASH"/>
</dbReference>
<comment type="caution">
    <text evidence="6">The sequence shown here is derived from an EMBL/GenBank/DDBJ whole genome shotgun (WGS) entry which is preliminary data.</text>
</comment>
<evidence type="ECO:0000259" key="5">
    <source>
        <dbReference type="Pfam" id="PF15780"/>
    </source>
</evidence>
<evidence type="ECO:0000256" key="4">
    <source>
        <dbReference type="SAM" id="SignalP"/>
    </source>
</evidence>
<dbReference type="SUPFAM" id="SSF56601">
    <property type="entry name" value="beta-lactamase/transpeptidase-like"/>
    <property type="match status" value="1"/>
</dbReference>